<gene>
    <name evidence="1" type="ORF">GGR32_000139</name>
</gene>
<evidence type="ECO:0000313" key="1">
    <source>
        <dbReference type="EMBL" id="MBB4117867.1"/>
    </source>
</evidence>
<dbReference type="RefSeq" id="WP_183475522.1">
    <property type="nucleotide sequence ID" value="NZ_JACIFO010000001.1"/>
</dbReference>
<dbReference type="Proteomes" id="UP000553034">
    <property type="component" value="Unassembled WGS sequence"/>
</dbReference>
<comment type="caution">
    <text evidence="1">The sequence shown here is derived from an EMBL/GenBank/DDBJ whole genome shotgun (WGS) entry which is preliminary data.</text>
</comment>
<dbReference type="InterPro" id="IPR045565">
    <property type="entry name" value="Phage_capsid_2"/>
</dbReference>
<sequence length="303" mass="32993">MAAELLKRKFSSDLSKNLFPANEFYKQSKNDSAFVDADSVQLPHVGTIPNVKIDRTEKGNATKRADSPSEYKMHEFSSDPTWLQYSEALLVSYDKRASILEEHVNALNTAVANFMASAWGGSSGVKKIRTTGTGRVVSGVSGATGNRKRLVLADIQKVTTVWAEQDIPIGNRYAVITPAMQEDMLQIPEVKSSDYNKVKPLVDGSVGHFMGIDFFVRSKVNVFTQGGTIRPYGETTTAATDCAGAIFWHKNYVRRAEGGTKIFLNVDDAELYGSKMSALVRAGGTAARKDGKGVINLVEDVVA</sequence>
<accession>A0A840ESF0</accession>
<proteinExistence type="predicted"/>
<keyword evidence="2" id="KW-1185">Reference proteome</keyword>
<evidence type="ECO:0000313" key="2">
    <source>
        <dbReference type="Proteomes" id="UP000553034"/>
    </source>
</evidence>
<dbReference type="Pfam" id="PF19821">
    <property type="entry name" value="Phage_capsid_2"/>
    <property type="match status" value="1"/>
</dbReference>
<dbReference type="EMBL" id="JACIFO010000001">
    <property type="protein sequence ID" value="MBB4117867.1"/>
    <property type="molecule type" value="Genomic_DNA"/>
</dbReference>
<protein>
    <recommendedName>
        <fullName evidence="3">Capsid protein</fullName>
    </recommendedName>
</protein>
<organism evidence="1 2">
    <name type="scientific">Mesonia hippocampi</name>
    <dbReference type="NCBI Taxonomy" id="1628250"/>
    <lineage>
        <taxon>Bacteria</taxon>
        <taxon>Pseudomonadati</taxon>
        <taxon>Bacteroidota</taxon>
        <taxon>Flavobacteriia</taxon>
        <taxon>Flavobacteriales</taxon>
        <taxon>Flavobacteriaceae</taxon>
        <taxon>Mesonia</taxon>
    </lineage>
</organism>
<dbReference type="AlphaFoldDB" id="A0A840ESF0"/>
<reference evidence="1 2" key="1">
    <citation type="submission" date="2020-08" db="EMBL/GenBank/DDBJ databases">
        <title>Genomic Encyclopedia of Type Strains, Phase IV (KMG-IV): sequencing the most valuable type-strain genomes for metagenomic binning, comparative biology and taxonomic classification.</title>
        <authorList>
            <person name="Goeker M."/>
        </authorList>
    </citation>
    <scope>NUCLEOTIDE SEQUENCE [LARGE SCALE GENOMIC DNA]</scope>
    <source>
        <strain evidence="1 2">DSM 29568</strain>
    </source>
</reference>
<evidence type="ECO:0008006" key="3">
    <source>
        <dbReference type="Google" id="ProtNLM"/>
    </source>
</evidence>
<name>A0A840ESF0_9FLAO</name>